<comment type="caution">
    <text evidence="12">The sequence shown here is derived from an EMBL/GenBank/DDBJ whole genome shotgun (WGS) entry which is preliminary data.</text>
</comment>
<dbReference type="GO" id="GO:0016987">
    <property type="term" value="F:sigma factor activity"/>
    <property type="evidence" value="ECO:0007669"/>
    <property type="project" value="UniProtKB-KW"/>
</dbReference>
<evidence type="ECO:0000256" key="5">
    <source>
        <dbReference type="ARBA" id="ARBA00023015"/>
    </source>
</evidence>
<dbReference type="PRINTS" id="PR00045">
    <property type="entry name" value="SIGMA54FCT"/>
</dbReference>
<evidence type="ECO:0000256" key="3">
    <source>
        <dbReference type="ARBA" id="ARBA00022679"/>
    </source>
</evidence>
<dbReference type="PANTHER" id="PTHR32248">
    <property type="entry name" value="RNA POLYMERASE SIGMA-54 FACTOR"/>
    <property type="match status" value="1"/>
</dbReference>
<keyword evidence="5" id="KW-0805">Transcription regulation</keyword>
<evidence type="ECO:0000256" key="1">
    <source>
        <dbReference type="ARBA" id="ARBA00008798"/>
    </source>
</evidence>
<dbReference type="PROSITE" id="PS50044">
    <property type="entry name" value="SIGMA54_3"/>
    <property type="match status" value="1"/>
</dbReference>
<dbReference type="GO" id="GO:0001216">
    <property type="term" value="F:DNA-binding transcription activator activity"/>
    <property type="evidence" value="ECO:0007669"/>
    <property type="project" value="InterPro"/>
</dbReference>
<evidence type="ECO:0000256" key="7">
    <source>
        <dbReference type="ARBA" id="ARBA00023125"/>
    </source>
</evidence>
<dbReference type="InterPro" id="IPR007046">
    <property type="entry name" value="RNA_pol_sigma_54_core-bd"/>
</dbReference>
<evidence type="ECO:0000259" key="11">
    <source>
        <dbReference type="Pfam" id="PF04963"/>
    </source>
</evidence>
<dbReference type="RefSeq" id="WP_111729939.1">
    <property type="nucleotide sequence ID" value="NZ_QHKO01000004.1"/>
</dbReference>
<dbReference type="Proteomes" id="UP000249169">
    <property type="component" value="Unassembled WGS sequence"/>
</dbReference>
<dbReference type="InterPro" id="IPR038709">
    <property type="entry name" value="RpoN_core-bd_sf"/>
</dbReference>
<name>A0A328C740_9DELT</name>
<organism evidence="12 13">
    <name type="scientific">Lujinxingia litoralis</name>
    <dbReference type="NCBI Taxonomy" id="2211119"/>
    <lineage>
        <taxon>Bacteria</taxon>
        <taxon>Deltaproteobacteria</taxon>
        <taxon>Bradymonadales</taxon>
        <taxon>Lujinxingiaceae</taxon>
        <taxon>Lujinxingia</taxon>
    </lineage>
</organism>
<protein>
    <submittedName>
        <fullName evidence="12">RNA polymerase sigma-54 factor</fullName>
    </submittedName>
</protein>
<dbReference type="NCBIfam" id="NF009118">
    <property type="entry name" value="PRK12469.1"/>
    <property type="match status" value="1"/>
</dbReference>
<dbReference type="Pfam" id="PF00309">
    <property type="entry name" value="Sigma54_AID"/>
    <property type="match status" value="1"/>
</dbReference>
<dbReference type="Pfam" id="PF04963">
    <property type="entry name" value="Sigma54_CBD"/>
    <property type="match status" value="1"/>
</dbReference>
<keyword evidence="13" id="KW-1185">Reference proteome</keyword>
<evidence type="ECO:0000256" key="8">
    <source>
        <dbReference type="ARBA" id="ARBA00023163"/>
    </source>
</evidence>
<feature type="domain" description="RNA polymerase sigma factor 54 core-binding" evidence="11">
    <location>
        <begin position="115"/>
        <end position="303"/>
    </location>
</feature>
<dbReference type="PIRSF" id="PIRSF000774">
    <property type="entry name" value="RpoN"/>
    <property type="match status" value="1"/>
</dbReference>
<keyword evidence="2" id="KW-0240">DNA-directed RNA polymerase</keyword>
<dbReference type="Gene3D" id="1.10.10.60">
    <property type="entry name" value="Homeodomain-like"/>
    <property type="match status" value="1"/>
</dbReference>
<dbReference type="InterPro" id="IPR000394">
    <property type="entry name" value="RNA_pol_sigma_54"/>
</dbReference>
<gene>
    <name evidence="12" type="primary">rpoN</name>
    <name evidence="12" type="ORF">DL240_10995</name>
</gene>
<evidence type="ECO:0000259" key="10">
    <source>
        <dbReference type="Pfam" id="PF04552"/>
    </source>
</evidence>
<keyword evidence="8" id="KW-0804">Transcription</keyword>
<keyword evidence="6" id="KW-0731">Sigma factor</keyword>
<evidence type="ECO:0000256" key="9">
    <source>
        <dbReference type="SAM" id="MobiDB-lite"/>
    </source>
</evidence>
<dbReference type="OrthoDB" id="9814402at2"/>
<dbReference type="Pfam" id="PF04552">
    <property type="entry name" value="Sigma54_DBD"/>
    <property type="match status" value="1"/>
</dbReference>
<feature type="compositionally biased region" description="Acidic residues" evidence="9">
    <location>
        <begin position="51"/>
        <end position="62"/>
    </location>
</feature>
<evidence type="ECO:0000256" key="6">
    <source>
        <dbReference type="ARBA" id="ARBA00023082"/>
    </source>
</evidence>
<feature type="compositionally biased region" description="Basic and acidic residues" evidence="9">
    <location>
        <begin position="65"/>
        <end position="77"/>
    </location>
</feature>
<dbReference type="NCBIfam" id="TIGR02395">
    <property type="entry name" value="rpoN_sigma"/>
    <property type="match status" value="1"/>
</dbReference>
<dbReference type="AlphaFoldDB" id="A0A328C740"/>
<proteinExistence type="inferred from homology"/>
<comment type="similarity">
    <text evidence="1">Belongs to the sigma-54 factor family.</text>
</comment>
<feature type="region of interest" description="Disordered" evidence="9">
    <location>
        <begin position="51"/>
        <end position="77"/>
    </location>
</feature>
<keyword evidence="4" id="KW-0548">Nucleotidyltransferase</keyword>
<evidence type="ECO:0000313" key="12">
    <source>
        <dbReference type="EMBL" id="RAL22368.1"/>
    </source>
</evidence>
<reference evidence="12 13" key="1">
    <citation type="submission" date="2018-05" db="EMBL/GenBank/DDBJ databases">
        <title>Lujinxingia marina gen. nov. sp. nov., a new facultative anaerobic member of the class Deltaproteobacteria, and proposal of Lujinxingaceae fam. nov.</title>
        <authorList>
            <person name="Li C.-M."/>
        </authorList>
    </citation>
    <scope>NUCLEOTIDE SEQUENCE [LARGE SCALE GENOMIC DNA]</scope>
    <source>
        <strain evidence="12 13">B210</strain>
    </source>
</reference>
<dbReference type="GO" id="GO:0000428">
    <property type="term" value="C:DNA-directed RNA polymerase complex"/>
    <property type="evidence" value="ECO:0007669"/>
    <property type="project" value="UniProtKB-KW"/>
</dbReference>
<dbReference type="EMBL" id="QHKO01000004">
    <property type="protein sequence ID" value="RAL22368.1"/>
    <property type="molecule type" value="Genomic_DNA"/>
</dbReference>
<dbReference type="PROSITE" id="PS00717">
    <property type="entry name" value="SIGMA54_1"/>
    <property type="match status" value="1"/>
</dbReference>
<evidence type="ECO:0000256" key="4">
    <source>
        <dbReference type="ARBA" id="ARBA00022695"/>
    </source>
</evidence>
<dbReference type="PROSITE" id="PS00718">
    <property type="entry name" value="SIGMA54_2"/>
    <property type="match status" value="1"/>
</dbReference>
<sequence length="481" mass="54968">MAMELRQQVKMTQQLRMTPQLQQAIKLLQLSRMELIAEVRQEMVENPVLEEIPEPYESEGPVEQESQRQEELAEVRADERDMGEVDWEAYAEKFDGSEGPGNHYTGMRGEELPGVEQTLSTSESLVDHLMEQLRLADLAPEDEFVGALLIGNLNEAGFLTSVSLEEIAQEAGTEVDRVEAILALIQTFDPVGVAARDLRECLLIQARLHHPDFKLLHTIIEEHIPDLERKSYGKIARAQHVTQAEVLEAAKVLSTYEPRPGRAYSDVEPRYITPDIYIRKLDGEWVPVLNEDGLPKLRISNFYRQELARKKAEGERDEVKDYIQEKLRGALWLIRSIHQRQNTIVKVTESIIKFQRDFFEKGVEHLKPLVLRDVAEDIGMHESTVSRVTSSKYVHTPRGVFELKYFFNSSITNLGGEDLASEAVKAKIRDIISQEDPRKPLSDARIVALLKEDDVDIARRTVAKYREMMGILSSSKRKQLF</sequence>
<dbReference type="GO" id="GO:0006352">
    <property type="term" value="P:DNA-templated transcription initiation"/>
    <property type="evidence" value="ECO:0007669"/>
    <property type="project" value="InterPro"/>
</dbReference>
<evidence type="ECO:0000256" key="2">
    <source>
        <dbReference type="ARBA" id="ARBA00022478"/>
    </source>
</evidence>
<feature type="domain" description="RNA polymerase sigma factor 54 DNA-binding" evidence="10">
    <location>
        <begin position="321"/>
        <end position="479"/>
    </location>
</feature>
<dbReference type="PANTHER" id="PTHR32248:SF4">
    <property type="entry name" value="RNA POLYMERASE SIGMA-54 FACTOR"/>
    <property type="match status" value="1"/>
</dbReference>
<dbReference type="Gene3D" id="1.10.10.1330">
    <property type="entry name" value="RNA polymerase sigma-54 factor, core-binding domain"/>
    <property type="match status" value="1"/>
</dbReference>
<evidence type="ECO:0000313" key="13">
    <source>
        <dbReference type="Proteomes" id="UP000249169"/>
    </source>
</evidence>
<dbReference type="GO" id="GO:0003677">
    <property type="term" value="F:DNA binding"/>
    <property type="evidence" value="ECO:0007669"/>
    <property type="project" value="UniProtKB-KW"/>
</dbReference>
<dbReference type="InterPro" id="IPR007634">
    <property type="entry name" value="RNA_pol_sigma_54_DNA-bd"/>
</dbReference>
<accession>A0A328C740</accession>
<keyword evidence="7" id="KW-0238">DNA-binding</keyword>
<keyword evidence="3" id="KW-0808">Transferase</keyword>
<dbReference type="GO" id="GO:0016779">
    <property type="term" value="F:nucleotidyltransferase activity"/>
    <property type="evidence" value="ECO:0007669"/>
    <property type="project" value="UniProtKB-KW"/>
</dbReference>